<dbReference type="Proteomes" id="UP000515819">
    <property type="component" value="Chromosome"/>
</dbReference>
<proteinExistence type="predicted"/>
<sequence length="247" mass="29091">MNYLFGFFIWWIIFLVICLSTYCFEWQTKNFVSTFRKYAQMILYMLFMLSGYIMAFLASYIWSWKQWKGSALAGALILLITWKIAYKIFGWIWRERNVDTGVIEYNIELSDGERQWCNSISIGGMIVIGIILFAQTGEEDYFEVISMAFSIWMGSYISIQKVQQKNTIKEVLRDWKTVFEVRSKLVPITGTIFMFVLVCFIALNYFEQARMIFDEMIIGFAIGSISFLLGIVIKNKYQKNSRFEAKK</sequence>
<feature type="transmembrane region" description="Helical" evidence="1">
    <location>
        <begin position="212"/>
        <end position="233"/>
    </location>
</feature>
<reference evidence="2 3" key="1">
    <citation type="submission" date="2020-08" db="EMBL/GenBank/DDBJ databases">
        <authorList>
            <person name="Liu C."/>
            <person name="Sun Q."/>
        </authorList>
    </citation>
    <scope>NUCLEOTIDE SEQUENCE [LARGE SCALE GENOMIC DNA]</scope>
    <source>
        <strain evidence="2 3">NSJ-4</strain>
    </source>
</reference>
<feature type="transmembrane region" description="Helical" evidence="1">
    <location>
        <begin position="116"/>
        <end position="135"/>
    </location>
</feature>
<dbReference type="KEGG" id="wcp:H9Q76_12155"/>
<dbReference type="AlphaFoldDB" id="A0A7G9FLL8"/>
<accession>A0A7G9FLL8</accession>
<feature type="transmembrane region" description="Helical" evidence="1">
    <location>
        <begin position="6"/>
        <end position="26"/>
    </location>
</feature>
<evidence type="ECO:0000256" key="1">
    <source>
        <dbReference type="SAM" id="Phobius"/>
    </source>
</evidence>
<dbReference type="EMBL" id="CP060632">
    <property type="protein sequence ID" value="QNL99449.1"/>
    <property type="molecule type" value="Genomic_DNA"/>
</dbReference>
<protein>
    <submittedName>
        <fullName evidence="2">Uncharacterized protein</fullName>
    </submittedName>
</protein>
<evidence type="ECO:0000313" key="3">
    <source>
        <dbReference type="Proteomes" id="UP000515819"/>
    </source>
</evidence>
<keyword evidence="1" id="KW-1133">Transmembrane helix</keyword>
<dbReference type="RefSeq" id="WP_055306278.1">
    <property type="nucleotide sequence ID" value="NZ_CP060632.1"/>
</dbReference>
<feature type="transmembrane region" description="Helical" evidence="1">
    <location>
        <begin position="38"/>
        <end position="61"/>
    </location>
</feature>
<name>A0A7G9FLL8_9FIRM</name>
<feature type="transmembrane region" description="Helical" evidence="1">
    <location>
        <begin position="185"/>
        <end position="206"/>
    </location>
</feature>
<keyword evidence="3" id="KW-1185">Reference proteome</keyword>
<gene>
    <name evidence="2" type="ORF">H9Q76_12155</name>
</gene>
<feature type="transmembrane region" description="Helical" evidence="1">
    <location>
        <begin position="141"/>
        <end position="159"/>
    </location>
</feature>
<feature type="transmembrane region" description="Helical" evidence="1">
    <location>
        <begin position="67"/>
        <end position="86"/>
    </location>
</feature>
<evidence type="ECO:0000313" key="2">
    <source>
        <dbReference type="EMBL" id="QNL99449.1"/>
    </source>
</evidence>
<keyword evidence="1" id="KW-0472">Membrane</keyword>
<keyword evidence="1" id="KW-0812">Transmembrane</keyword>
<organism evidence="2 3">
    <name type="scientific">Wujia chipingensis</name>
    <dbReference type="NCBI Taxonomy" id="2763670"/>
    <lineage>
        <taxon>Bacteria</taxon>
        <taxon>Bacillati</taxon>
        <taxon>Bacillota</taxon>
        <taxon>Clostridia</taxon>
        <taxon>Lachnospirales</taxon>
        <taxon>Lachnospiraceae</taxon>
        <taxon>Wujia</taxon>
    </lineage>
</organism>